<dbReference type="GO" id="GO:0016192">
    <property type="term" value="P:vesicle-mediated transport"/>
    <property type="evidence" value="ECO:0007669"/>
    <property type="project" value="UniProtKB-ARBA"/>
</dbReference>
<dbReference type="PROSITE" id="PS50002">
    <property type="entry name" value="SH3"/>
    <property type="match status" value="1"/>
</dbReference>
<dbReference type="SMART" id="SM00326">
    <property type="entry name" value="SH3"/>
    <property type="match status" value="1"/>
</dbReference>
<dbReference type="PANTHER" id="PTHR46026:SF1">
    <property type="entry name" value="RHO-TYPE GUANINE NUCLEOTIDE EXCHANGE FACTOR, ISOFORM F"/>
    <property type="match status" value="1"/>
</dbReference>
<evidence type="ECO:0000313" key="7">
    <source>
        <dbReference type="Proteomes" id="UP000070412"/>
    </source>
</evidence>
<dbReference type="Pfam" id="PF14604">
    <property type="entry name" value="SH3_9"/>
    <property type="match status" value="1"/>
</dbReference>
<dbReference type="InterPro" id="IPR001452">
    <property type="entry name" value="SH3_domain"/>
</dbReference>
<feature type="compositionally biased region" description="Low complexity" evidence="3">
    <location>
        <begin position="270"/>
        <end position="300"/>
    </location>
</feature>
<dbReference type="Gene3D" id="2.30.30.40">
    <property type="entry name" value="SH3 Domains"/>
    <property type="match status" value="1"/>
</dbReference>
<dbReference type="EMBL" id="WVUK01000010">
    <property type="protein sequence ID" value="KAF7496394.1"/>
    <property type="molecule type" value="Genomic_DNA"/>
</dbReference>
<feature type="compositionally biased region" description="Polar residues" evidence="3">
    <location>
        <begin position="219"/>
        <end position="232"/>
    </location>
</feature>
<sequence length="615" mass="67009">MAPKLPPKPIREQARVLFPYVAMNDDELTIKEGDIITIISKENEDVGWWKGELNGRVALFPDNFVEIIKQTSSISSGTNQTSTSTLTANNISSSIANDTKLNRVKKPDRNNQSSNSSTSSLSTSPLSSISNDKQKILSKLKQSLNNDSNNHHHNFVSGHDFNDDQSINSENVLFNSIDSNINANSVMPSSVSNSSLVGTIVTGDSSKLIHLTAQRPKIPSNTRRPPSLNSSRESADCDNHIEIENCSTSKEHESLASNSDEAIDTKSSKSRVSIVSSSNVMMGSNNNQSQQSTISPQNQSEKILPWMLELRKAQESKRERKETITNANNELINTNNNTNTNSSNINSNSNSCNNNNSNNNNNNSSTNISSPSNGINQSSPINSNQYQVNKNDSITSANTNTNINTSTSTNIGSIKSQANHSLPNSTKPFVSKNSKPTNLMQSSSVSDHQQSNESCGGGGGGGGASGGGNVFKFLNPSTRFANPTANSSNNNSNNIASKTSSHSNSTITSGQIDPISPTIGTMMPVTNIEQKEELRTELDDLRSKFFDLDTKIQAFMKQQTIAMDKLQNSFVELIENDRKSKTVIKELINEWAEEKKKIATIQIELDRLKKLNTTV</sequence>
<reference evidence="7" key="1">
    <citation type="journal article" date="2020" name="PLoS Negl. Trop. Dis.">
        <title>High-quality nuclear genome for Sarcoptes scabiei-A critical resource for a neglected parasite.</title>
        <authorList>
            <person name="Korhonen P.K."/>
            <person name="Gasser R.B."/>
            <person name="Ma G."/>
            <person name="Wang T."/>
            <person name="Stroehlein A.J."/>
            <person name="Young N.D."/>
            <person name="Ang C.S."/>
            <person name="Fernando D.D."/>
            <person name="Lu H.C."/>
            <person name="Taylor S."/>
            <person name="Reynolds S.L."/>
            <person name="Mofiz E."/>
            <person name="Najaraj S.H."/>
            <person name="Gowda H."/>
            <person name="Madugundu A."/>
            <person name="Renuse S."/>
            <person name="Holt D."/>
            <person name="Pandey A."/>
            <person name="Papenfuss A.T."/>
            <person name="Fischer K."/>
        </authorList>
    </citation>
    <scope>NUCLEOTIDE SEQUENCE [LARGE SCALE GENOMIC DNA]</scope>
</reference>
<reference evidence="5" key="2">
    <citation type="submission" date="2020-01" db="EMBL/GenBank/DDBJ databases">
        <authorList>
            <person name="Korhonen P.K.K."/>
            <person name="Guangxu M.G."/>
            <person name="Wang T.W."/>
            <person name="Stroehlein A.J.S."/>
            <person name="Young N.D."/>
            <person name="Ang C.-S.A."/>
            <person name="Fernando D.W.F."/>
            <person name="Lu H.L."/>
            <person name="Taylor S.T."/>
            <person name="Ehtesham M.E.M."/>
            <person name="Najaraj S.H.N."/>
            <person name="Harsha G.H.G."/>
            <person name="Madugundu A.M."/>
            <person name="Renuse S.R."/>
            <person name="Holt D.H."/>
            <person name="Pandey A.P."/>
            <person name="Papenfuss A.P."/>
            <person name="Gasser R.B.G."/>
            <person name="Fischer K.F."/>
        </authorList>
    </citation>
    <scope>NUCLEOTIDE SEQUENCE</scope>
    <source>
        <strain evidence="5">SSS_KF_BRIS2020</strain>
    </source>
</reference>
<evidence type="ECO:0000313" key="5">
    <source>
        <dbReference type="EMBL" id="KAF7496394.1"/>
    </source>
</evidence>
<feature type="compositionally biased region" description="Basic and acidic residues" evidence="3">
    <location>
        <begin position="314"/>
        <end position="323"/>
    </location>
</feature>
<name>A0A834VI39_SARSC</name>
<protein>
    <submittedName>
        <fullName evidence="5">SH3 domain-containing kinase-binding protein 1</fullName>
    </submittedName>
</protein>
<feature type="compositionally biased region" description="Low complexity" evidence="3">
    <location>
        <begin position="324"/>
        <end position="376"/>
    </location>
</feature>
<dbReference type="SUPFAM" id="SSF50044">
    <property type="entry name" value="SH3-domain"/>
    <property type="match status" value="1"/>
</dbReference>
<feature type="compositionally biased region" description="Basic and acidic residues" evidence="3">
    <location>
        <begin position="233"/>
        <end position="254"/>
    </location>
</feature>
<reference evidence="6" key="3">
    <citation type="submission" date="2022-06" db="UniProtKB">
        <authorList>
            <consortium name="EnsemblMetazoa"/>
        </authorList>
    </citation>
    <scope>IDENTIFICATION</scope>
</reference>
<dbReference type="OrthoDB" id="73680at2759"/>
<dbReference type="PRINTS" id="PR01887">
    <property type="entry name" value="SPECTRNALPHA"/>
</dbReference>
<feature type="compositionally biased region" description="Polar residues" evidence="3">
    <location>
        <begin position="502"/>
        <end position="511"/>
    </location>
</feature>
<feature type="region of interest" description="Disordered" evidence="3">
    <location>
        <begin position="314"/>
        <end position="519"/>
    </location>
</feature>
<dbReference type="AlphaFoldDB" id="A0A834VI39"/>
<dbReference type="PRINTS" id="PR00452">
    <property type="entry name" value="SH3DOMAIN"/>
</dbReference>
<feature type="compositionally biased region" description="Gly residues" evidence="3">
    <location>
        <begin position="455"/>
        <end position="469"/>
    </location>
</feature>
<dbReference type="CDD" id="cd11875">
    <property type="entry name" value="SH3_CD2AP-like_3"/>
    <property type="match status" value="1"/>
</dbReference>
<dbReference type="EnsemblMetazoa" id="SSS_5520s_mrna">
    <property type="protein sequence ID" value="KAF7496394.1"/>
    <property type="gene ID" value="SSS_5520"/>
</dbReference>
<evidence type="ECO:0000256" key="1">
    <source>
        <dbReference type="ARBA" id="ARBA00022443"/>
    </source>
</evidence>
<accession>A0A834VI39</accession>
<gene>
    <name evidence="5" type="ORF">SSS_5520</name>
</gene>
<keyword evidence="7" id="KW-1185">Reference proteome</keyword>
<dbReference type="FunFam" id="2.30.30.40:FF:000072">
    <property type="entry name" value="Unconventional Myosin IB"/>
    <property type="match status" value="1"/>
</dbReference>
<keyword evidence="5" id="KW-0808">Transferase</keyword>
<feature type="domain" description="SH3" evidence="4">
    <location>
        <begin position="9"/>
        <end position="70"/>
    </location>
</feature>
<feature type="compositionally biased region" description="Low complexity" evidence="3">
    <location>
        <begin position="391"/>
        <end position="416"/>
    </location>
</feature>
<dbReference type="InterPro" id="IPR036028">
    <property type="entry name" value="SH3-like_dom_sf"/>
</dbReference>
<feature type="region of interest" description="Disordered" evidence="3">
    <location>
        <begin position="213"/>
        <end position="300"/>
    </location>
</feature>
<keyword evidence="5" id="KW-0418">Kinase</keyword>
<evidence type="ECO:0000256" key="3">
    <source>
        <dbReference type="SAM" id="MobiDB-lite"/>
    </source>
</evidence>
<evidence type="ECO:0000313" key="6">
    <source>
        <dbReference type="EnsemblMetazoa" id="KAF7496394.1"/>
    </source>
</evidence>
<evidence type="ECO:0000256" key="2">
    <source>
        <dbReference type="PROSITE-ProRule" id="PRU00192"/>
    </source>
</evidence>
<organism evidence="5">
    <name type="scientific">Sarcoptes scabiei</name>
    <name type="common">Itch mite</name>
    <name type="synonym">Acarus scabiei</name>
    <dbReference type="NCBI Taxonomy" id="52283"/>
    <lineage>
        <taxon>Eukaryota</taxon>
        <taxon>Metazoa</taxon>
        <taxon>Ecdysozoa</taxon>
        <taxon>Arthropoda</taxon>
        <taxon>Chelicerata</taxon>
        <taxon>Arachnida</taxon>
        <taxon>Acari</taxon>
        <taxon>Acariformes</taxon>
        <taxon>Sarcoptiformes</taxon>
        <taxon>Astigmata</taxon>
        <taxon>Psoroptidia</taxon>
        <taxon>Sarcoptoidea</taxon>
        <taxon>Sarcoptidae</taxon>
        <taxon>Sarcoptinae</taxon>
        <taxon>Sarcoptes</taxon>
    </lineage>
</organism>
<feature type="compositionally biased region" description="Low complexity" evidence="3">
    <location>
        <begin position="486"/>
        <end position="501"/>
    </location>
</feature>
<feature type="compositionally biased region" description="Polar residues" evidence="3">
    <location>
        <begin position="475"/>
        <end position="485"/>
    </location>
</feature>
<evidence type="ECO:0000259" key="4">
    <source>
        <dbReference type="PROSITE" id="PS50002"/>
    </source>
</evidence>
<feature type="compositionally biased region" description="Low complexity" evidence="3">
    <location>
        <begin position="113"/>
        <end position="129"/>
    </location>
</feature>
<proteinExistence type="predicted"/>
<keyword evidence="1 2" id="KW-0728">SH3 domain</keyword>
<feature type="region of interest" description="Disordered" evidence="3">
    <location>
        <begin position="97"/>
        <end position="129"/>
    </location>
</feature>
<feature type="compositionally biased region" description="Polar residues" evidence="3">
    <location>
        <begin position="417"/>
        <end position="454"/>
    </location>
</feature>
<feature type="compositionally biased region" description="Polar residues" evidence="3">
    <location>
        <begin position="377"/>
        <end position="390"/>
    </location>
</feature>
<dbReference type="PANTHER" id="PTHR46026">
    <property type="entry name" value="RHO-TYPE GUANINE NUCLEOTIDE EXCHANGE FACTOR, ISOFORM F"/>
    <property type="match status" value="1"/>
</dbReference>
<dbReference type="Proteomes" id="UP000070412">
    <property type="component" value="Unassembled WGS sequence"/>
</dbReference>
<dbReference type="GO" id="GO:0016301">
    <property type="term" value="F:kinase activity"/>
    <property type="evidence" value="ECO:0007669"/>
    <property type="project" value="UniProtKB-KW"/>
</dbReference>